<dbReference type="KEGG" id="mbd:MEBOL_000940"/>
<evidence type="ECO:0000313" key="2">
    <source>
        <dbReference type="Proteomes" id="UP000217289"/>
    </source>
</evidence>
<proteinExistence type="predicted"/>
<protein>
    <submittedName>
        <fullName evidence="1">CBS domain pair protein</fullName>
    </submittedName>
</protein>
<dbReference type="InterPro" id="IPR038282">
    <property type="entry name" value="DUF2267_sf"/>
</dbReference>
<dbReference type="AlphaFoldDB" id="A0A250I8P0"/>
<dbReference type="Proteomes" id="UP000217289">
    <property type="component" value="Chromosome"/>
</dbReference>
<evidence type="ECO:0000313" key="1">
    <source>
        <dbReference type="EMBL" id="ATB27497.1"/>
    </source>
</evidence>
<accession>A0A250I8P0</accession>
<gene>
    <name evidence="1" type="ORF">MEBOL_000940</name>
</gene>
<organism evidence="1 2">
    <name type="scientific">Melittangium boletus DSM 14713</name>
    <dbReference type="NCBI Taxonomy" id="1294270"/>
    <lineage>
        <taxon>Bacteria</taxon>
        <taxon>Pseudomonadati</taxon>
        <taxon>Myxococcota</taxon>
        <taxon>Myxococcia</taxon>
        <taxon>Myxococcales</taxon>
        <taxon>Cystobacterineae</taxon>
        <taxon>Archangiaceae</taxon>
        <taxon>Melittangium</taxon>
    </lineage>
</organism>
<sequence length="154" mass="17421">MADEPEKMEEELRLLRERRRMSRCNRTYSLFLDGLETASGLPREQAQRVFVSVLCAFEQPLIRDTADEWRARLPVKLREALQACASRRGSAPELPSLEAVLRRVEADIGGDRPRAESVTRAIFSTLRAHITEGEADQVADALPPDFQALWARAC</sequence>
<keyword evidence="2" id="KW-1185">Reference proteome</keyword>
<dbReference type="RefSeq" id="WP_095976293.1">
    <property type="nucleotide sequence ID" value="NZ_CP022163.1"/>
</dbReference>
<dbReference type="Pfam" id="PF10025">
    <property type="entry name" value="DUF2267"/>
    <property type="match status" value="1"/>
</dbReference>
<dbReference type="EMBL" id="CP022163">
    <property type="protein sequence ID" value="ATB27497.1"/>
    <property type="molecule type" value="Genomic_DNA"/>
</dbReference>
<dbReference type="InterPro" id="IPR018727">
    <property type="entry name" value="DUF2267"/>
</dbReference>
<dbReference type="Gene3D" id="1.10.490.110">
    <property type="entry name" value="Uncharacterized conserved protein DUF2267"/>
    <property type="match status" value="1"/>
</dbReference>
<dbReference type="OrthoDB" id="5518276at2"/>
<name>A0A250I8P0_9BACT</name>
<reference evidence="1 2" key="1">
    <citation type="submission" date="2017-06" db="EMBL/GenBank/DDBJ databases">
        <authorList>
            <person name="Kim H.J."/>
            <person name="Triplett B.A."/>
        </authorList>
    </citation>
    <scope>NUCLEOTIDE SEQUENCE [LARGE SCALE GENOMIC DNA]</scope>
    <source>
        <strain evidence="1 2">DSM 14713</strain>
    </source>
</reference>